<dbReference type="Gene3D" id="2.130.10.10">
    <property type="entry name" value="YVTN repeat-like/Quinoprotein amine dehydrogenase"/>
    <property type="match status" value="3"/>
</dbReference>
<keyword evidence="5" id="KW-0472">Membrane</keyword>
<evidence type="ECO:0000313" key="8">
    <source>
        <dbReference type="Proteomes" id="UP001602013"/>
    </source>
</evidence>
<gene>
    <name evidence="7" type="ORF">ACFYXI_18660</name>
</gene>
<dbReference type="SMART" id="SM00220">
    <property type="entry name" value="S_TKc"/>
    <property type="match status" value="1"/>
</dbReference>
<keyword evidence="4" id="KW-0067">ATP-binding</keyword>
<evidence type="ECO:0000256" key="4">
    <source>
        <dbReference type="ARBA" id="ARBA00022840"/>
    </source>
</evidence>
<evidence type="ECO:0000256" key="2">
    <source>
        <dbReference type="ARBA" id="ARBA00022741"/>
    </source>
</evidence>
<feature type="transmembrane region" description="Helical" evidence="5">
    <location>
        <begin position="466"/>
        <end position="487"/>
    </location>
</feature>
<evidence type="ECO:0000259" key="6">
    <source>
        <dbReference type="PROSITE" id="PS50011"/>
    </source>
</evidence>
<dbReference type="SUPFAM" id="SSF56112">
    <property type="entry name" value="Protein kinase-like (PK-like)"/>
    <property type="match status" value="1"/>
</dbReference>
<evidence type="ECO:0000313" key="7">
    <source>
        <dbReference type="EMBL" id="MFF3667623.1"/>
    </source>
</evidence>
<dbReference type="CDD" id="cd14014">
    <property type="entry name" value="STKc_PknB_like"/>
    <property type="match status" value="1"/>
</dbReference>
<dbReference type="PANTHER" id="PTHR43289">
    <property type="entry name" value="MITOGEN-ACTIVATED PROTEIN KINASE KINASE KINASE 20-RELATED"/>
    <property type="match status" value="1"/>
</dbReference>
<accession>A0ABW6SRV7</accession>
<dbReference type="SMART" id="SM00320">
    <property type="entry name" value="WD40"/>
    <property type="match status" value="4"/>
</dbReference>
<dbReference type="Pfam" id="PF00400">
    <property type="entry name" value="WD40"/>
    <property type="match status" value="2"/>
</dbReference>
<keyword evidence="3 7" id="KW-0418">Kinase</keyword>
<proteinExistence type="predicted"/>
<dbReference type="InterPro" id="IPR008271">
    <property type="entry name" value="Ser/Thr_kinase_AS"/>
</dbReference>
<dbReference type="InterPro" id="IPR049052">
    <property type="entry name" value="nSTAND1"/>
</dbReference>
<dbReference type="InterPro" id="IPR011009">
    <property type="entry name" value="Kinase-like_dom_sf"/>
</dbReference>
<organism evidence="7 8">
    <name type="scientific">Microtetraspora malaysiensis</name>
    <dbReference type="NCBI Taxonomy" id="161358"/>
    <lineage>
        <taxon>Bacteria</taxon>
        <taxon>Bacillati</taxon>
        <taxon>Actinomycetota</taxon>
        <taxon>Actinomycetes</taxon>
        <taxon>Streptosporangiales</taxon>
        <taxon>Streptosporangiaceae</taxon>
        <taxon>Microtetraspora</taxon>
    </lineage>
</organism>
<dbReference type="EMBL" id="JBIASD010000011">
    <property type="protein sequence ID" value="MFF3667623.1"/>
    <property type="molecule type" value="Genomic_DNA"/>
</dbReference>
<dbReference type="InterPro" id="IPR001680">
    <property type="entry name" value="WD40_rpt"/>
</dbReference>
<dbReference type="Gene3D" id="1.10.510.10">
    <property type="entry name" value="Transferase(Phosphotransferase) domain 1"/>
    <property type="match status" value="1"/>
</dbReference>
<comment type="caution">
    <text evidence="7">The sequence shown here is derived from an EMBL/GenBank/DDBJ whole genome shotgun (WGS) entry which is preliminary data.</text>
</comment>
<keyword evidence="2" id="KW-0547">Nucleotide-binding</keyword>
<protein>
    <submittedName>
        <fullName evidence="7">Protein kinase</fullName>
    </submittedName>
</protein>
<dbReference type="Proteomes" id="UP001602013">
    <property type="component" value="Unassembled WGS sequence"/>
</dbReference>
<keyword evidence="5" id="KW-0812">Transmembrane</keyword>
<sequence>MSVASATLIAEDPRRLGDYWLAGRLGAGGQGVVYEAYDPAGRRVAIKVLHGEAAQDPELLRRFAREADAARRVASFCTAQVIDAVLDGPRPYIVSEYVEGASLRQAVAGGRLFAGDDLHRLATAVATAIAAIHDAGVVHRDLKPDNVLLGPDGPRVIDFGVARARDMSLTATGLVAGTPVYMAPEVFVGERAGPPADLFAWGGIVLYAATGADPFSAESLGGVMHRVLSEDPDLGPLPSSLRSLVAATLAKDPVARPDARELLHGLISGPRGVAAEDLLVLGSAEAGLLPGPEVADPGLGPLAEERYGALVQAERELVPEVLLRLATVTDDGEVATRRAARAELLDGRTGEEAAAVARIIESFGQLLVERDGEVELARPALIQAWPRLRAWVQAEREGLAVLREITVAARRWNRGADGDLLQGDRLDTVLRWAATGRRHVTLSRLERDFLDAGSALARRRARRRRIVTAALAVLLVLAVGFGAATAWQSAAVNEQRYLAESRGLASMADRLGDTDPVIGMLLSVAAWRLGHTDEARGSLITSLGRRETGVLRLNGAVHTLSGDGRTVASLDGDGVTLRDARSGRRIGGWSGLGVDGKHVHSIALSGDGRLLAVAAGRRVRVWDARTGRATGRELSLGAGTYEAHYPIEIAFGASPRVLIIGFSGAVRLWDLDTGTASSRRSGYLADVDPAGRIAAIDGIGERPRLFDLPRTTPRRTPSGICGGPIPARADDGVGPQALAFSPDGRRLACAANEGVTLTDLRAGSTGPPFGPPVAGRPAATFSADGRFLAVRAEGSITVWRLADQKSLLVQPTLGEAAQIRFDRDGGALRYIVDDTLHTVGIADLTGPLRAGPADESAVLTPDGRYAVHGTGAGALTFRDAGTGRPAGASVPITASLQAVAFSRDTRVMAVADDTGRRAWAVDRMSGRKLATTEVRDDRTQTIVGVAVSQDGTKAATITAKSSTELEVGVGDLRTGAWRTVAKIADAGGGTAAFSPDGRDLAVLGSGAGYLVDVADGKVRTFGATDQTLMAVAFHPRAPIIVTGDFAGRVIAWNSRTGERRGAVLPQRRPVSAMAFSPDGSLLAVAAGQGVRLWDVEAGTAVGEPVGTFGADVVSVAFRSDAPAPGAEGSGGLAVVGLDGSGAVASRPVTPDAVAAAVCARAGRTLTEAEWREYLPGLPYEDVCPGGVRSP</sequence>
<dbReference type="SUPFAM" id="SSF50998">
    <property type="entry name" value="Quinoprotein alcohol dehydrogenase-like"/>
    <property type="match status" value="1"/>
</dbReference>
<dbReference type="InterPro" id="IPR015943">
    <property type="entry name" value="WD40/YVTN_repeat-like_dom_sf"/>
</dbReference>
<dbReference type="Gene3D" id="3.30.200.20">
    <property type="entry name" value="Phosphorylase Kinase, domain 1"/>
    <property type="match status" value="1"/>
</dbReference>
<dbReference type="Pfam" id="PF00069">
    <property type="entry name" value="Pkinase"/>
    <property type="match status" value="1"/>
</dbReference>
<keyword evidence="8" id="KW-1185">Reference proteome</keyword>
<evidence type="ECO:0000256" key="5">
    <source>
        <dbReference type="SAM" id="Phobius"/>
    </source>
</evidence>
<dbReference type="RefSeq" id="WP_387412667.1">
    <property type="nucleotide sequence ID" value="NZ_JBIASD010000011.1"/>
</dbReference>
<dbReference type="Pfam" id="PF20703">
    <property type="entry name" value="nSTAND1"/>
    <property type="match status" value="1"/>
</dbReference>
<keyword evidence="1" id="KW-0808">Transferase</keyword>
<evidence type="ECO:0000256" key="1">
    <source>
        <dbReference type="ARBA" id="ARBA00022679"/>
    </source>
</evidence>
<keyword evidence="5" id="KW-1133">Transmembrane helix</keyword>
<name>A0ABW6SRV7_9ACTN</name>
<dbReference type="InterPro" id="IPR000719">
    <property type="entry name" value="Prot_kinase_dom"/>
</dbReference>
<dbReference type="GO" id="GO:0016301">
    <property type="term" value="F:kinase activity"/>
    <property type="evidence" value="ECO:0007669"/>
    <property type="project" value="UniProtKB-KW"/>
</dbReference>
<evidence type="ECO:0000256" key="3">
    <source>
        <dbReference type="ARBA" id="ARBA00022777"/>
    </source>
</evidence>
<dbReference type="InterPro" id="IPR011047">
    <property type="entry name" value="Quinoprotein_ADH-like_sf"/>
</dbReference>
<dbReference type="PROSITE" id="PS00108">
    <property type="entry name" value="PROTEIN_KINASE_ST"/>
    <property type="match status" value="1"/>
</dbReference>
<reference evidence="7 8" key="1">
    <citation type="submission" date="2024-10" db="EMBL/GenBank/DDBJ databases">
        <title>The Natural Products Discovery Center: Release of the First 8490 Sequenced Strains for Exploring Actinobacteria Biosynthetic Diversity.</title>
        <authorList>
            <person name="Kalkreuter E."/>
            <person name="Kautsar S.A."/>
            <person name="Yang D."/>
            <person name="Bader C.D."/>
            <person name="Teijaro C.N."/>
            <person name="Fluegel L."/>
            <person name="Davis C.M."/>
            <person name="Simpson J.R."/>
            <person name="Lauterbach L."/>
            <person name="Steele A.D."/>
            <person name="Gui C."/>
            <person name="Meng S."/>
            <person name="Li G."/>
            <person name="Viehrig K."/>
            <person name="Ye F."/>
            <person name="Su P."/>
            <person name="Kiefer A.F."/>
            <person name="Nichols A."/>
            <person name="Cepeda A.J."/>
            <person name="Yan W."/>
            <person name="Fan B."/>
            <person name="Jiang Y."/>
            <person name="Adhikari A."/>
            <person name="Zheng C.-J."/>
            <person name="Schuster L."/>
            <person name="Cowan T.M."/>
            <person name="Smanski M.J."/>
            <person name="Chevrette M.G."/>
            <person name="De Carvalho L.P.S."/>
            <person name="Shen B."/>
        </authorList>
    </citation>
    <scope>NUCLEOTIDE SEQUENCE [LARGE SCALE GENOMIC DNA]</scope>
    <source>
        <strain evidence="7 8">NPDC002173</strain>
    </source>
</reference>
<feature type="domain" description="Protein kinase" evidence="6">
    <location>
        <begin position="19"/>
        <end position="267"/>
    </location>
</feature>
<dbReference type="PANTHER" id="PTHR43289:SF34">
    <property type="entry name" value="SERINE_THREONINE-PROTEIN KINASE YBDM-RELATED"/>
    <property type="match status" value="1"/>
</dbReference>
<dbReference type="PROSITE" id="PS50011">
    <property type="entry name" value="PROTEIN_KINASE_DOM"/>
    <property type="match status" value="1"/>
</dbReference>